<comment type="caution">
    <text evidence="5">The sequence shown here is derived from an EMBL/GenBank/DDBJ whole genome shotgun (WGS) entry which is preliminary data.</text>
</comment>
<dbReference type="SUPFAM" id="SSF54534">
    <property type="entry name" value="FKBP-like"/>
    <property type="match status" value="1"/>
</dbReference>
<sequence>MKKNMIRLLCLVLALCMGLGLVSCGGAANDDSSTPSSGSGSESASAPEIPEIDFSEGLDDTGYWTGIRALDYVTLPEYKGVELPADKLAVTDEEVEQVKTNLLRPFGTPEKITDAQAKDGDTVYITYEGKVDGEAFEGGSTGDKSVPLTLGSGQYIPGFEEQVVGHKPGETFDLTVTFPEDYSDANGELLPMAGKNAVFTTTIEYIAGEMQYPAFDDAFVADNLKAQYSWTTAAEADADIRDTLAKSKKYSAMMDYIDENIKVSEVPAAMLDVMTKTNIASAKASAAQYGMDFADFLKISGFESEEAFEEKVRTDSEKACHQLLAFQAIAETEKMKISNKDIEKTFGDKKKEIIEHYGKGYVCLNLLNDKVSELLVS</sequence>
<dbReference type="AlphaFoldDB" id="J9CSL0"/>
<name>J9CSL0_9ZZZZ</name>
<feature type="compositionally biased region" description="Low complexity" evidence="3">
    <location>
        <begin position="32"/>
        <end position="48"/>
    </location>
</feature>
<dbReference type="GO" id="GO:0003755">
    <property type="term" value="F:peptidyl-prolyl cis-trans isomerase activity"/>
    <property type="evidence" value="ECO:0007669"/>
    <property type="project" value="UniProtKB-KW"/>
</dbReference>
<dbReference type="InterPro" id="IPR046357">
    <property type="entry name" value="PPIase_dom_sf"/>
</dbReference>
<dbReference type="PROSITE" id="PS51257">
    <property type="entry name" value="PROKAR_LIPOPROTEIN"/>
    <property type="match status" value="1"/>
</dbReference>
<dbReference type="NCBIfam" id="TIGR00115">
    <property type="entry name" value="tig"/>
    <property type="match status" value="1"/>
</dbReference>
<evidence type="ECO:0000259" key="4">
    <source>
        <dbReference type="PROSITE" id="PS50059"/>
    </source>
</evidence>
<proteinExistence type="predicted"/>
<protein>
    <submittedName>
        <fullName evidence="5">Trigger factor</fullName>
    </submittedName>
</protein>
<evidence type="ECO:0000256" key="2">
    <source>
        <dbReference type="ARBA" id="ARBA00023235"/>
    </source>
</evidence>
<dbReference type="GO" id="GO:0015031">
    <property type="term" value="P:protein transport"/>
    <property type="evidence" value="ECO:0007669"/>
    <property type="project" value="InterPro"/>
</dbReference>
<dbReference type="Pfam" id="PF00254">
    <property type="entry name" value="FKBP_C"/>
    <property type="match status" value="1"/>
</dbReference>
<dbReference type="GO" id="GO:0006457">
    <property type="term" value="P:protein folding"/>
    <property type="evidence" value="ECO:0007669"/>
    <property type="project" value="InterPro"/>
</dbReference>
<organism evidence="5">
    <name type="scientific">gut metagenome</name>
    <dbReference type="NCBI Taxonomy" id="749906"/>
    <lineage>
        <taxon>unclassified sequences</taxon>
        <taxon>metagenomes</taxon>
        <taxon>organismal metagenomes</taxon>
    </lineage>
</organism>
<dbReference type="InterPro" id="IPR037041">
    <property type="entry name" value="Trigger_fac_C_sf"/>
</dbReference>
<feature type="non-terminal residue" evidence="5">
    <location>
        <position position="377"/>
    </location>
</feature>
<dbReference type="InterPro" id="IPR005215">
    <property type="entry name" value="Trig_fac"/>
</dbReference>
<feature type="domain" description="PPIase FKBP-type" evidence="4">
    <location>
        <begin position="120"/>
        <end position="209"/>
    </location>
</feature>
<dbReference type="Gene3D" id="3.10.50.40">
    <property type="match status" value="1"/>
</dbReference>
<feature type="region of interest" description="Disordered" evidence="3">
    <location>
        <begin position="28"/>
        <end position="57"/>
    </location>
</feature>
<reference evidence="5" key="1">
    <citation type="journal article" date="2012" name="PLoS ONE">
        <title>Gene sets for utilization of primary and secondary nutrition supplies in the distal gut of endangered iberian lynx.</title>
        <authorList>
            <person name="Alcaide M."/>
            <person name="Messina E."/>
            <person name="Richter M."/>
            <person name="Bargiela R."/>
            <person name="Peplies J."/>
            <person name="Huws S.A."/>
            <person name="Newbold C.J."/>
            <person name="Golyshin P.N."/>
            <person name="Simon M.A."/>
            <person name="Lopez G."/>
            <person name="Yakimov M.M."/>
            <person name="Ferrer M."/>
        </authorList>
    </citation>
    <scope>NUCLEOTIDE SEQUENCE</scope>
</reference>
<dbReference type="InterPro" id="IPR001179">
    <property type="entry name" value="PPIase_FKBP_dom"/>
</dbReference>
<dbReference type="EMBL" id="AMCI01002266">
    <property type="protein sequence ID" value="EJX03186.1"/>
    <property type="molecule type" value="Genomic_DNA"/>
</dbReference>
<evidence type="ECO:0000256" key="1">
    <source>
        <dbReference type="ARBA" id="ARBA00023110"/>
    </source>
</evidence>
<dbReference type="PROSITE" id="PS50059">
    <property type="entry name" value="FKBP_PPIASE"/>
    <property type="match status" value="1"/>
</dbReference>
<dbReference type="InterPro" id="IPR008880">
    <property type="entry name" value="Trigger_fac_C"/>
</dbReference>
<dbReference type="Gene3D" id="1.10.3120.10">
    <property type="entry name" value="Trigger factor, C-terminal domain"/>
    <property type="match status" value="1"/>
</dbReference>
<dbReference type="SUPFAM" id="SSF109998">
    <property type="entry name" value="Triger factor/SurA peptide-binding domain-like"/>
    <property type="match status" value="1"/>
</dbReference>
<dbReference type="Pfam" id="PF05698">
    <property type="entry name" value="Trigger_C"/>
    <property type="match status" value="1"/>
</dbReference>
<gene>
    <name evidence="5" type="ORF">EVA_08708</name>
</gene>
<keyword evidence="1" id="KW-0697">Rotamase</keyword>
<accession>J9CSL0</accession>
<evidence type="ECO:0000256" key="3">
    <source>
        <dbReference type="SAM" id="MobiDB-lite"/>
    </source>
</evidence>
<evidence type="ECO:0000313" key="5">
    <source>
        <dbReference type="EMBL" id="EJX03186.1"/>
    </source>
</evidence>
<keyword evidence="2" id="KW-0413">Isomerase</keyword>
<dbReference type="InterPro" id="IPR027304">
    <property type="entry name" value="Trigger_fact/SurA_dom_sf"/>
</dbReference>